<dbReference type="AlphaFoldDB" id="A0A9P6H904"/>
<dbReference type="OrthoDB" id="2746456at2759"/>
<dbReference type="PROSITE" id="PS50097">
    <property type="entry name" value="BTB"/>
    <property type="match status" value="1"/>
</dbReference>
<evidence type="ECO:0000313" key="4">
    <source>
        <dbReference type="Proteomes" id="UP000736335"/>
    </source>
</evidence>
<feature type="domain" description="BTB" evidence="2">
    <location>
        <begin position="421"/>
        <end position="487"/>
    </location>
</feature>
<comment type="caution">
    <text evidence="3">The sequence shown here is derived from an EMBL/GenBank/DDBJ whole genome shotgun (WGS) entry which is preliminary data.</text>
</comment>
<feature type="region of interest" description="Disordered" evidence="1">
    <location>
        <begin position="356"/>
        <end position="407"/>
    </location>
</feature>
<feature type="compositionally biased region" description="Acidic residues" evidence="1">
    <location>
        <begin position="316"/>
        <end position="327"/>
    </location>
</feature>
<evidence type="ECO:0000313" key="3">
    <source>
        <dbReference type="EMBL" id="KAF9781110.1"/>
    </source>
</evidence>
<dbReference type="InterPro" id="IPR011333">
    <property type="entry name" value="SKP1/BTB/POZ_sf"/>
</dbReference>
<gene>
    <name evidence="3" type="ORF">BJ322DRAFT_1079135</name>
</gene>
<reference evidence="3" key="2">
    <citation type="submission" date="2020-11" db="EMBL/GenBank/DDBJ databases">
        <authorList>
            <consortium name="DOE Joint Genome Institute"/>
            <person name="Kuo A."/>
            <person name="Miyauchi S."/>
            <person name="Kiss E."/>
            <person name="Drula E."/>
            <person name="Kohler A."/>
            <person name="Sanchez-Garcia M."/>
            <person name="Andreopoulos B."/>
            <person name="Barry K.W."/>
            <person name="Bonito G."/>
            <person name="Buee M."/>
            <person name="Carver A."/>
            <person name="Chen C."/>
            <person name="Cichocki N."/>
            <person name="Clum A."/>
            <person name="Culley D."/>
            <person name="Crous P.W."/>
            <person name="Fauchery L."/>
            <person name="Girlanda M."/>
            <person name="Hayes R."/>
            <person name="Keri Z."/>
            <person name="Labutti K."/>
            <person name="Lipzen A."/>
            <person name="Lombard V."/>
            <person name="Magnuson J."/>
            <person name="Maillard F."/>
            <person name="Morin E."/>
            <person name="Murat C."/>
            <person name="Nolan M."/>
            <person name="Ohm R."/>
            <person name="Pangilinan J."/>
            <person name="Pereira M."/>
            <person name="Perotto S."/>
            <person name="Peter M."/>
            <person name="Riley R."/>
            <person name="Sitrit Y."/>
            <person name="Stielow B."/>
            <person name="Szollosi G."/>
            <person name="Zifcakova L."/>
            <person name="Stursova M."/>
            <person name="Spatafora J.W."/>
            <person name="Tedersoo L."/>
            <person name="Vaario L.-M."/>
            <person name="Yamada A."/>
            <person name="Yan M."/>
            <person name="Wang P."/>
            <person name="Xu J."/>
            <person name="Bruns T."/>
            <person name="Baldrian P."/>
            <person name="Vilgalys R."/>
            <person name="Henrissat B."/>
            <person name="Grigoriev I.V."/>
            <person name="Hibbett D."/>
            <person name="Nagy L.G."/>
            <person name="Martin F.M."/>
        </authorList>
    </citation>
    <scope>NUCLEOTIDE SEQUENCE</scope>
    <source>
        <strain evidence="3">UH-Tt-Lm1</strain>
    </source>
</reference>
<dbReference type="SUPFAM" id="SSF54695">
    <property type="entry name" value="POZ domain"/>
    <property type="match status" value="1"/>
</dbReference>
<dbReference type="Gene3D" id="3.30.710.10">
    <property type="entry name" value="Potassium Channel Kv1.1, Chain A"/>
    <property type="match status" value="1"/>
</dbReference>
<feature type="compositionally biased region" description="Low complexity" evidence="1">
    <location>
        <begin position="225"/>
        <end position="247"/>
    </location>
</feature>
<dbReference type="EMBL" id="WIUZ02000014">
    <property type="protein sequence ID" value="KAF9781110.1"/>
    <property type="molecule type" value="Genomic_DNA"/>
</dbReference>
<keyword evidence="4" id="KW-1185">Reference proteome</keyword>
<reference evidence="3" key="1">
    <citation type="journal article" date="2020" name="Nat. Commun.">
        <title>Large-scale genome sequencing of mycorrhizal fungi provides insights into the early evolution of symbiotic traits.</title>
        <authorList>
            <person name="Miyauchi S."/>
            <person name="Kiss E."/>
            <person name="Kuo A."/>
            <person name="Drula E."/>
            <person name="Kohler A."/>
            <person name="Sanchez-Garcia M."/>
            <person name="Morin E."/>
            <person name="Andreopoulos B."/>
            <person name="Barry K.W."/>
            <person name="Bonito G."/>
            <person name="Buee M."/>
            <person name="Carver A."/>
            <person name="Chen C."/>
            <person name="Cichocki N."/>
            <person name="Clum A."/>
            <person name="Culley D."/>
            <person name="Crous P.W."/>
            <person name="Fauchery L."/>
            <person name="Girlanda M."/>
            <person name="Hayes R.D."/>
            <person name="Keri Z."/>
            <person name="LaButti K."/>
            <person name="Lipzen A."/>
            <person name="Lombard V."/>
            <person name="Magnuson J."/>
            <person name="Maillard F."/>
            <person name="Murat C."/>
            <person name="Nolan M."/>
            <person name="Ohm R.A."/>
            <person name="Pangilinan J."/>
            <person name="Pereira M.F."/>
            <person name="Perotto S."/>
            <person name="Peter M."/>
            <person name="Pfister S."/>
            <person name="Riley R."/>
            <person name="Sitrit Y."/>
            <person name="Stielow J.B."/>
            <person name="Szollosi G."/>
            <person name="Zifcakova L."/>
            <person name="Stursova M."/>
            <person name="Spatafora J.W."/>
            <person name="Tedersoo L."/>
            <person name="Vaario L.M."/>
            <person name="Yamada A."/>
            <person name="Yan M."/>
            <person name="Wang P."/>
            <person name="Xu J."/>
            <person name="Bruns T."/>
            <person name="Baldrian P."/>
            <person name="Vilgalys R."/>
            <person name="Dunand C."/>
            <person name="Henrissat B."/>
            <person name="Grigoriev I.V."/>
            <person name="Hibbett D."/>
            <person name="Nagy L.G."/>
            <person name="Martin F.M."/>
        </authorList>
    </citation>
    <scope>NUCLEOTIDE SEQUENCE</scope>
    <source>
        <strain evidence="3">UH-Tt-Lm1</strain>
    </source>
</reference>
<sequence>MAKVKVGGVKRLVSRRVTRVPLSLPTHVPQKASDAQAPARERSTKLDGDNKSEDENRVDGMLLDTEQEPSLSHDSGEQMTGPGDVESKSDDGDSNSNNETPVLDNGDSSQSRTEKPGSEVTGAPSSSPLKGRQSGSSKNRPSKTPKLPLPSEEPAAKTRRSGTDSKRASTSSRSRTSGPTPISPILVTIEKAKPLSKATRSVPSPFKGQNPVVSLPGPALPNDTPVPHASSSSVDPSSPRGPTGTPGKVVQGGPLDPLDVPRSNPDHDEPNQGDAHTESGDSTEGPPARSPAAPPYKSDIESLYASSSPEKGPAEMEIEPIELDSDPDFEKMEQMLFSHRGPSSQSQSIRKESIIQPPALRSLKRQRSHPSPFRSSQAATQEPRADSQPSKRPRINGSHPSDLVVPMNDRKKHPEFWDLDGTVVLQVDDILFRVMRSTLSKASPWFQRLFSEEFDHLEVMAGCPVYLVEEDLSHLDFANLLRGLENGLEYALSPPHYLRILSIFRAASLLEFDTLRRWSLGCLERQWPADLPPPSKPSKFGIMIPWPEETLAIANLLDVPQVVKRAYWEMCTRPEFGRIDAEVYDEEVEEIMPTRPRLPRSVMMNLTRLRERLFPEWTRITRSPPVDVSCARAAEVPSTPTTRPSACSLDYASWYKVISAVEINDMTIDDRRMDPISALEVMIVEVDWEKEGGFCADCVKAWKTIWTKDREKIWKNLGDWLELDVD</sequence>
<organism evidence="3 4">
    <name type="scientific">Thelephora terrestris</name>
    <dbReference type="NCBI Taxonomy" id="56493"/>
    <lineage>
        <taxon>Eukaryota</taxon>
        <taxon>Fungi</taxon>
        <taxon>Dikarya</taxon>
        <taxon>Basidiomycota</taxon>
        <taxon>Agaricomycotina</taxon>
        <taxon>Agaricomycetes</taxon>
        <taxon>Thelephorales</taxon>
        <taxon>Thelephoraceae</taxon>
        <taxon>Thelephora</taxon>
    </lineage>
</organism>
<feature type="compositionally biased region" description="Basic and acidic residues" evidence="1">
    <location>
        <begin position="39"/>
        <end position="58"/>
    </location>
</feature>
<feature type="compositionally biased region" description="Low complexity" evidence="1">
    <location>
        <begin position="168"/>
        <end position="184"/>
    </location>
</feature>
<name>A0A9P6H904_9AGAM</name>
<protein>
    <recommendedName>
        <fullName evidence="2">BTB domain-containing protein</fullName>
    </recommendedName>
</protein>
<dbReference type="InterPro" id="IPR000210">
    <property type="entry name" value="BTB/POZ_dom"/>
</dbReference>
<dbReference type="Proteomes" id="UP000736335">
    <property type="component" value="Unassembled WGS sequence"/>
</dbReference>
<evidence type="ECO:0000256" key="1">
    <source>
        <dbReference type="SAM" id="MobiDB-lite"/>
    </source>
</evidence>
<feature type="compositionally biased region" description="Polar residues" evidence="1">
    <location>
        <begin position="123"/>
        <end position="139"/>
    </location>
</feature>
<feature type="region of interest" description="Disordered" evidence="1">
    <location>
        <begin position="1"/>
        <end position="331"/>
    </location>
</feature>
<evidence type="ECO:0000259" key="2">
    <source>
        <dbReference type="PROSITE" id="PS50097"/>
    </source>
</evidence>
<proteinExistence type="predicted"/>
<feature type="compositionally biased region" description="Basic and acidic residues" evidence="1">
    <location>
        <begin position="264"/>
        <end position="279"/>
    </location>
</feature>
<accession>A0A9P6H904</accession>